<dbReference type="SUPFAM" id="SSF158446">
    <property type="entry name" value="IVS-encoded protein-like"/>
    <property type="match status" value="1"/>
</dbReference>
<accession>A0AB37UEZ9</accession>
<protein>
    <submittedName>
        <fullName evidence="1">Four helix bundle protein</fullName>
    </submittedName>
</protein>
<dbReference type="NCBIfam" id="TIGR02436">
    <property type="entry name" value="four helix bundle protein"/>
    <property type="match status" value="1"/>
</dbReference>
<proteinExistence type="predicted"/>
<dbReference type="PANTHER" id="PTHR38471">
    <property type="entry name" value="FOUR HELIX BUNDLE PROTEIN"/>
    <property type="match status" value="1"/>
</dbReference>
<gene>
    <name evidence="1" type="ORF">DSM107010_46470</name>
</gene>
<comment type="caution">
    <text evidence="1">The sequence shown here is derived from an EMBL/GenBank/DDBJ whole genome shotgun (WGS) entry which is preliminary data.</text>
</comment>
<dbReference type="InterPro" id="IPR036583">
    <property type="entry name" value="23S_rRNA_IVS_sf"/>
</dbReference>
<dbReference type="PANTHER" id="PTHR38471:SF2">
    <property type="entry name" value="FOUR HELIX BUNDLE PROTEIN"/>
    <property type="match status" value="1"/>
</dbReference>
<dbReference type="Pfam" id="PF05635">
    <property type="entry name" value="23S_rRNA_IVP"/>
    <property type="match status" value="1"/>
</dbReference>
<organism evidence="1 2">
    <name type="scientific">Chroococcidiopsis cubana SAG 39.79</name>
    <dbReference type="NCBI Taxonomy" id="388085"/>
    <lineage>
        <taxon>Bacteria</taxon>
        <taxon>Bacillati</taxon>
        <taxon>Cyanobacteriota</taxon>
        <taxon>Cyanophyceae</taxon>
        <taxon>Chroococcidiopsidales</taxon>
        <taxon>Chroococcidiopsidaceae</taxon>
        <taxon>Chroococcidiopsis</taxon>
    </lineage>
</organism>
<evidence type="ECO:0000313" key="2">
    <source>
        <dbReference type="Proteomes" id="UP000282574"/>
    </source>
</evidence>
<dbReference type="CDD" id="cd16377">
    <property type="entry name" value="23S_rRNA_IVP_like"/>
    <property type="match status" value="1"/>
</dbReference>
<dbReference type="InterPro" id="IPR012657">
    <property type="entry name" value="23S_rRNA-intervening_sequence"/>
</dbReference>
<dbReference type="EMBL" id="RSCK01000050">
    <property type="protein sequence ID" value="RUT09269.1"/>
    <property type="molecule type" value="Genomic_DNA"/>
</dbReference>
<keyword evidence="2" id="KW-1185">Reference proteome</keyword>
<dbReference type="Gene3D" id="1.20.1440.60">
    <property type="entry name" value="23S rRNA-intervening sequence"/>
    <property type="match status" value="1"/>
</dbReference>
<dbReference type="AlphaFoldDB" id="A0AB37UEZ9"/>
<sequence>MFVKKKSFKSHEDLAIFELAFDTAMTIYELTKKFPIEERYSLTDQIRRSSRSVCANLAEAWRKRRYKAAFIAKLNDCEAEASETQVWIKFAVKCGYIEINQAREIYSTYNKVLCGLVNMINNSAQWTIGE</sequence>
<name>A0AB37UEZ9_9CYAN</name>
<reference evidence="1 2" key="1">
    <citation type="journal article" date="2019" name="Genome Biol. Evol.">
        <title>Day and night: Metabolic profiles and evolutionary relationships of six axenic non-marine cyanobacteria.</title>
        <authorList>
            <person name="Will S.E."/>
            <person name="Henke P."/>
            <person name="Boedeker C."/>
            <person name="Huang S."/>
            <person name="Brinkmann H."/>
            <person name="Rohde M."/>
            <person name="Jarek M."/>
            <person name="Friedl T."/>
            <person name="Seufert S."/>
            <person name="Schumacher M."/>
            <person name="Overmann J."/>
            <person name="Neumann-Schaal M."/>
            <person name="Petersen J."/>
        </authorList>
    </citation>
    <scope>NUCLEOTIDE SEQUENCE [LARGE SCALE GENOMIC DNA]</scope>
    <source>
        <strain evidence="1 2">SAG 39.79</strain>
    </source>
</reference>
<evidence type="ECO:0000313" key="1">
    <source>
        <dbReference type="EMBL" id="RUT09269.1"/>
    </source>
</evidence>
<dbReference type="Proteomes" id="UP000282574">
    <property type="component" value="Unassembled WGS sequence"/>
</dbReference>